<dbReference type="SUPFAM" id="SSF50630">
    <property type="entry name" value="Acid proteases"/>
    <property type="match status" value="1"/>
</dbReference>
<evidence type="ECO:0000256" key="2">
    <source>
        <dbReference type="ARBA" id="ARBA00022670"/>
    </source>
</evidence>
<evidence type="ECO:0000313" key="8">
    <source>
        <dbReference type="Proteomes" id="UP000655225"/>
    </source>
</evidence>
<dbReference type="InterPro" id="IPR032799">
    <property type="entry name" value="TAXi_C"/>
</dbReference>
<keyword evidence="5" id="KW-0325">Glycoprotein</keyword>
<dbReference type="PANTHER" id="PTHR47967">
    <property type="entry name" value="OS07G0603500 PROTEIN-RELATED"/>
    <property type="match status" value="1"/>
</dbReference>
<dbReference type="AlphaFoldDB" id="A0A834YBG9"/>
<reference evidence="7 8" key="1">
    <citation type="submission" date="2020-04" db="EMBL/GenBank/DDBJ databases">
        <title>Plant Genome Project.</title>
        <authorList>
            <person name="Zhang R.-G."/>
        </authorList>
    </citation>
    <scope>NUCLEOTIDE SEQUENCE [LARGE SCALE GENOMIC DNA]</scope>
    <source>
        <strain evidence="7">YNK0</strain>
        <tissue evidence="7">Leaf</tissue>
    </source>
</reference>
<dbReference type="Pfam" id="PF14541">
    <property type="entry name" value="TAXi_C"/>
    <property type="match status" value="1"/>
</dbReference>
<evidence type="ECO:0000256" key="3">
    <source>
        <dbReference type="ARBA" id="ARBA00022750"/>
    </source>
</evidence>
<evidence type="ECO:0000259" key="6">
    <source>
        <dbReference type="PROSITE" id="PS51767"/>
    </source>
</evidence>
<accession>A0A834YBG9</accession>
<dbReference type="InterPro" id="IPR051708">
    <property type="entry name" value="Plant_Aspart_Prot_A1"/>
</dbReference>
<evidence type="ECO:0000256" key="5">
    <source>
        <dbReference type="ARBA" id="ARBA00023180"/>
    </source>
</evidence>
<dbReference type="PROSITE" id="PS51767">
    <property type="entry name" value="PEPTIDASE_A1"/>
    <property type="match status" value="1"/>
</dbReference>
<keyword evidence="8" id="KW-1185">Reference proteome</keyword>
<comment type="similarity">
    <text evidence="1">Belongs to the peptidase A1 family.</text>
</comment>
<dbReference type="GO" id="GO:0005576">
    <property type="term" value="C:extracellular region"/>
    <property type="evidence" value="ECO:0007669"/>
    <property type="project" value="TreeGrafter"/>
</dbReference>
<protein>
    <recommendedName>
        <fullName evidence="6">Peptidase A1 domain-containing protein</fullName>
    </recommendedName>
</protein>
<dbReference type="GO" id="GO:0004190">
    <property type="term" value="F:aspartic-type endopeptidase activity"/>
    <property type="evidence" value="ECO:0007669"/>
    <property type="project" value="UniProtKB-KW"/>
</dbReference>
<dbReference type="Gene3D" id="2.40.70.10">
    <property type="entry name" value="Acid Proteases"/>
    <property type="match status" value="2"/>
</dbReference>
<dbReference type="EMBL" id="JABCRI010000022">
    <property type="protein sequence ID" value="KAF8379238.1"/>
    <property type="molecule type" value="Genomic_DNA"/>
</dbReference>
<dbReference type="CDD" id="cd05476">
    <property type="entry name" value="pepsin_A_like_plant"/>
    <property type="match status" value="1"/>
</dbReference>
<dbReference type="OMA" id="PCHPFDC"/>
<comment type="caution">
    <text evidence="7">The sequence shown here is derived from an EMBL/GenBank/DDBJ whole genome shotgun (WGS) entry which is preliminary data.</text>
</comment>
<dbReference type="InterPro" id="IPR034161">
    <property type="entry name" value="Pepsin-like_plant"/>
</dbReference>
<dbReference type="OrthoDB" id="2747330at2759"/>
<keyword evidence="4" id="KW-0378">Hydrolase</keyword>
<keyword evidence="2" id="KW-0645">Protease</keyword>
<evidence type="ECO:0000256" key="4">
    <source>
        <dbReference type="ARBA" id="ARBA00022801"/>
    </source>
</evidence>
<dbReference type="PANTHER" id="PTHR47967:SF26">
    <property type="entry name" value="PEPTIDASE A1 DOMAIN-CONTAINING PROTEIN"/>
    <property type="match status" value="1"/>
</dbReference>
<gene>
    <name evidence="7" type="ORF">HHK36_028670</name>
</gene>
<dbReference type="Proteomes" id="UP000655225">
    <property type="component" value="Unassembled WGS sequence"/>
</dbReference>
<sequence length="401" mass="43719">MDTGSDLVWFPCAPFECILCEGKYDTTAISATTPPNISAKAFVSCDTPACSSAHSALPSSDLCAMARCPLESIETSDCSSFACPPFYYAYADGSLVARLYRESLSIPMSSPSFLLRNFTFGCAHTGLGEPIGVAGFGRGLLSLPAQLANFSPQLGNRFSYCLISHSFDANRIRRPSPLILGRYSLGDEKDRQFGNDGGEFRYTPMLDNPKHPYLYSVGLEAVSVGKKKIPAPGSLRRVNKRGNGGMVVDSGTTFTMFPARFYEEMVAEFDHRVGQVYKRASETEEETGLGPCYHYDDSVDKVAKVPKVVLHFGGNASVVLPRRNYFFGLINGGDGGTRKGKVGCLMLMNGGDEDEEDSGGPAGTLGNYQQQGFEVVYDLEKRRIGFARRKCASLWDSLNQR</sequence>
<feature type="domain" description="Peptidase A1" evidence="6">
    <location>
        <begin position="1"/>
        <end position="387"/>
    </location>
</feature>
<dbReference type="GO" id="GO:0006508">
    <property type="term" value="P:proteolysis"/>
    <property type="evidence" value="ECO:0007669"/>
    <property type="project" value="UniProtKB-KW"/>
</dbReference>
<dbReference type="InterPro" id="IPR033121">
    <property type="entry name" value="PEPTIDASE_A1"/>
</dbReference>
<dbReference type="Pfam" id="PF14543">
    <property type="entry name" value="TAXi_N"/>
    <property type="match status" value="1"/>
</dbReference>
<proteinExistence type="inferred from homology"/>
<evidence type="ECO:0000256" key="1">
    <source>
        <dbReference type="ARBA" id="ARBA00007447"/>
    </source>
</evidence>
<organism evidence="7 8">
    <name type="scientific">Tetracentron sinense</name>
    <name type="common">Spur-leaf</name>
    <dbReference type="NCBI Taxonomy" id="13715"/>
    <lineage>
        <taxon>Eukaryota</taxon>
        <taxon>Viridiplantae</taxon>
        <taxon>Streptophyta</taxon>
        <taxon>Embryophyta</taxon>
        <taxon>Tracheophyta</taxon>
        <taxon>Spermatophyta</taxon>
        <taxon>Magnoliopsida</taxon>
        <taxon>Trochodendrales</taxon>
        <taxon>Trochodendraceae</taxon>
        <taxon>Tetracentron</taxon>
    </lineage>
</organism>
<evidence type="ECO:0000313" key="7">
    <source>
        <dbReference type="EMBL" id="KAF8379238.1"/>
    </source>
</evidence>
<dbReference type="InterPro" id="IPR021109">
    <property type="entry name" value="Peptidase_aspartic_dom_sf"/>
</dbReference>
<name>A0A834YBG9_TETSI</name>
<keyword evidence="3" id="KW-0064">Aspartyl protease</keyword>
<dbReference type="InterPro" id="IPR032861">
    <property type="entry name" value="TAXi_N"/>
</dbReference>